<reference evidence="1" key="1">
    <citation type="submission" date="2023-06" db="EMBL/GenBank/DDBJ databases">
        <title>Genome-scale phylogeny and comparative genomics of the fungal order Sordariales.</title>
        <authorList>
            <consortium name="Lawrence Berkeley National Laboratory"/>
            <person name="Hensen N."/>
            <person name="Bonometti L."/>
            <person name="Westerberg I."/>
            <person name="Brannstrom I.O."/>
            <person name="Guillou S."/>
            <person name="Cros-Aarteil S."/>
            <person name="Calhoun S."/>
            <person name="Haridas S."/>
            <person name="Kuo A."/>
            <person name="Mondo S."/>
            <person name="Pangilinan J."/>
            <person name="Riley R."/>
            <person name="LaButti K."/>
            <person name="Andreopoulos B."/>
            <person name="Lipzen A."/>
            <person name="Chen C."/>
            <person name="Yanf M."/>
            <person name="Daum C."/>
            <person name="Ng V."/>
            <person name="Clum A."/>
            <person name="Steindorff A."/>
            <person name="Ohm R."/>
            <person name="Martin F."/>
            <person name="Silar P."/>
            <person name="Natvig D."/>
            <person name="Lalanne C."/>
            <person name="Gautier V."/>
            <person name="Ament-velasquez S.L."/>
            <person name="Kruys A."/>
            <person name="Hutchinson M.I."/>
            <person name="Powell A.J."/>
            <person name="Barry K."/>
            <person name="Miller A.N."/>
            <person name="Grigoriev I.V."/>
            <person name="Debuchy R."/>
            <person name="Gladieux P."/>
            <person name="Thoren M.H."/>
            <person name="Johannesson H."/>
        </authorList>
    </citation>
    <scope>NUCLEOTIDE SEQUENCE</scope>
    <source>
        <strain evidence="1">SMH2392-1A</strain>
    </source>
</reference>
<evidence type="ECO:0000313" key="1">
    <source>
        <dbReference type="EMBL" id="KAK0703204.1"/>
    </source>
</evidence>
<name>A0AA40DH16_9PEZI</name>
<keyword evidence="2" id="KW-1185">Reference proteome</keyword>
<evidence type="ECO:0000313" key="2">
    <source>
        <dbReference type="Proteomes" id="UP001172101"/>
    </source>
</evidence>
<gene>
    <name evidence="1" type="ORF">B0T26DRAFT_756769</name>
</gene>
<dbReference type="RefSeq" id="XP_060290063.1">
    <property type="nucleotide sequence ID" value="XM_060446156.1"/>
</dbReference>
<dbReference type="GeneID" id="85329426"/>
<accession>A0AA40DH16</accession>
<dbReference type="Proteomes" id="UP001172101">
    <property type="component" value="Unassembled WGS sequence"/>
</dbReference>
<dbReference type="EMBL" id="JAUIRO010000008">
    <property type="protein sequence ID" value="KAK0703204.1"/>
    <property type="molecule type" value="Genomic_DNA"/>
</dbReference>
<proteinExistence type="predicted"/>
<organism evidence="1 2">
    <name type="scientific">Lasiosphaeria miniovina</name>
    <dbReference type="NCBI Taxonomy" id="1954250"/>
    <lineage>
        <taxon>Eukaryota</taxon>
        <taxon>Fungi</taxon>
        <taxon>Dikarya</taxon>
        <taxon>Ascomycota</taxon>
        <taxon>Pezizomycotina</taxon>
        <taxon>Sordariomycetes</taxon>
        <taxon>Sordariomycetidae</taxon>
        <taxon>Sordariales</taxon>
        <taxon>Lasiosphaeriaceae</taxon>
        <taxon>Lasiosphaeria</taxon>
    </lineage>
</organism>
<sequence length="107" mass="12130">MTREPPTSSLNPVKVDIVSDIVGDLARKALVAIHGESLLAYCRGANVDYNCKGLHAVHAVEAFLPKLRDRGCDLHVFWFETEHEKFGALSVNMEDTWYKYRLAFRAH</sequence>
<dbReference type="AlphaFoldDB" id="A0AA40DH16"/>
<protein>
    <submittedName>
        <fullName evidence="1">Uncharacterized protein</fullName>
    </submittedName>
</protein>
<comment type="caution">
    <text evidence="1">The sequence shown here is derived from an EMBL/GenBank/DDBJ whole genome shotgun (WGS) entry which is preliminary data.</text>
</comment>